<sequence>MNTAATLIAAAETLSRTLAPLSFSAPVSHIYNPLDYAAAAHATYLRRFANTKKRIIFLGMNPGPFGMTQTGVPFGEIPSVRDWMRIHEPIGNPAIEHPKRPILGFDCPQSEVSGRRLWGLFAEKYGTPENFFADHFVANYCPLVFMSATGANLTPDKLSATEMAPVHSACLDHLKTLVEILQPEWLIGVGGFAEGRALLLQDQFPKLKIARILHPSPASPAANKDWSGNVTRKMHELALW</sequence>
<dbReference type="PANTHER" id="PTHR13235">
    <property type="entry name" value="SINGLE-STRAND SELECTIVE MONOFUNCTIONAL URACIL DNA GLYCOSYLASE"/>
    <property type="match status" value="1"/>
</dbReference>
<comment type="caution">
    <text evidence="7">The sequence shown here is derived from an EMBL/GenBank/DDBJ whole genome shotgun (WGS) entry which is preliminary data.</text>
</comment>
<dbReference type="EMBL" id="VAUV01000009">
    <property type="protein sequence ID" value="TLD70263.1"/>
    <property type="molecule type" value="Genomic_DNA"/>
</dbReference>
<dbReference type="GO" id="GO:0017065">
    <property type="term" value="F:single-strand selective uracil DNA N-glycosylase activity"/>
    <property type="evidence" value="ECO:0007669"/>
    <property type="project" value="InterPro"/>
</dbReference>
<evidence type="ECO:0000313" key="7">
    <source>
        <dbReference type="EMBL" id="TLD70263.1"/>
    </source>
</evidence>
<comment type="similarity">
    <text evidence="1">Belongs to the uracil-DNA glycosylase (UDG) superfamily. SMUG1 family.</text>
</comment>
<dbReference type="PANTHER" id="PTHR13235:SF2">
    <property type="entry name" value="SINGLE-STRAND SELECTIVE MONOFUNCTIONAL URACIL DNA GLYCOSYLASE"/>
    <property type="match status" value="1"/>
</dbReference>
<feature type="domain" description="Uracil-DNA glycosylase-like" evidence="6">
    <location>
        <begin position="49"/>
        <end position="222"/>
    </location>
</feature>
<dbReference type="InterPro" id="IPR039134">
    <property type="entry name" value="SMUG1"/>
</dbReference>
<reference evidence="7 8" key="1">
    <citation type="submission" date="2019-05" db="EMBL/GenBank/DDBJ databases">
        <title>Verrucobacter flavum gen. nov., sp. nov. a new member of the family Verrucomicrobiaceae.</title>
        <authorList>
            <person name="Szuroczki S."/>
            <person name="Abbaszade G."/>
            <person name="Szabo A."/>
            <person name="Felfoldi T."/>
            <person name="Schumann P."/>
            <person name="Boka K."/>
            <person name="Keki Z."/>
            <person name="Toumi M."/>
            <person name="Toth E."/>
        </authorList>
    </citation>
    <scope>NUCLEOTIDE SEQUENCE [LARGE SCALE GENOMIC DNA]</scope>
    <source>
        <strain evidence="7 8">MG-N-17</strain>
    </source>
</reference>
<evidence type="ECO:0000256" key="3">
    <source>
        <dbReference type="ARBA" id="ARBA00022801"/>
    </source>
</evidence>
<keyword evidence="3" id="KW-0378">Hydrolase</keyword>
<dbReference type="AlphaFoldDB" id="A0A5R8KD97"/>
<gene>
    <name evidence="7" type="ORF">FEM03_13845</name>
</gene>
<evidence type="ECO:0000256" key="2">
    <source>
        <dbReference type="ARBA" id="ARBA00022763"/>
    </source>
</evidence>
<proteinExistence type="inferred from homology"/>
<evidence type="ECO:0000256" key="4">
    <source>
        <dbReference type="ARBA" id="ARBA00023125"/>
    </source>
</evidence>
<name>A0A5R8KD97_9BACT</name>
<dbReference type="RefSeq" id="WP_138086862.1">
    <property type="nucleotide sequence ID" value="NZ_VAUV01000009.1"/>
</dbReference>
<dbReference type="Proteomes" id="UP000306196">
    <property type="component" value="Unassembled WGS sequence"/>
</dbReference>
<dbReference type="GO" id="GO:0003677">
    <property type="term" value="F:DNA binding"/>
    <property type="evidence" value="ECO:0007669"/>
    <property type="project" value="UniProtKB-KW"/>
</dbReference>
<keyword evidence="8" id="KW-1185">Reference proteome</keyword>
<dbReference type="Gene3D" id="3.40.470.10">
    <property type="entry name" value="Uracil-DNA glycosylase-like domain"/>
    <property type="match status" value="1"/>
</dbReference>
<organism evidence="7 8">
    <name type="scientific">Phragmitibacter flavus</name>
    <dbReference type="NCBI Taxonomy" id="2576071"/>
    <lineage>
        <taxon>Bacteria</taxon>
        <taxon>Pseudomonadati</taxon>
        <taxon>Verrucomicrobiota</taxon>
        <taxon>Verrucomicrobiia</taxon>
        <taxon>Verrucomicrobiales</taxon>
        <taxon>Verrucomicrobiaceae</taxon>
        <taxon>Phragmitibacter</taxon>
    </lineage>
</organism>
<keyword evidence="4" id="KW-0238">DNA-binding</keyword>
<evidence type="ECO:0000256" key="1">
    <source>
        <dbReference type="ARBA" id="ARBA00007889"/>
    </source>
</evidence>
<accession>A0A5R8KD97</accession>
<dbReference type="FunFam" id="3.40.470.10:FF:000005">
    <property type="entry name" value="Single-strand selective monofunctional uracil DNA glycosylase"/>
    <property type="match status" value="1"/>
</dbReference>
<keyword evidence="2" id="KW-0227">DNA damage</keyword>
<dbReference type="Pfam" id="PF03167">
    <property type="entry name" value="UDG"/>
    <property type="match status" value="1"/>
</dbReference>
<evidence type="ECO:0000313" key="8">
    <source>
        <dbReference type="Proteomes" id="UP000306196"/>
    </source>
</evidence>
<dbReference type="InterPro" id="IPR036895">
    <property type="entry name" value="Uracil-DNA_glycosylase-like_sf"/>
</dbReference>
<dbReference type="SUPFAM" id="SSF52141">
    <property type="entry name" value="Uracil-DNA glycosylase-like"/>
    <property type="match status" value="1"/>
</dbReference>
<dbReference type="GO" id="GO:0000703">
    <property type="term" value="F:oxidized pyrimidine nucleobase lesion DNA N-glycosylase activity"/>
    <property type="evidence" value="ECO:0007669"/>
    <property type="project" value="TreeGrafter"/>
</dbReference>
<protein>
    <submittedName>
        <fullName evidence="7">Single-strand selective monofunctional uracil-DNA glycosylase</fullName>
    </submittedName>
</protein>
<dbReference type="GO" id="GO:0006284">
    <property type="term" value="P:base-excision repair"/>
    <property type="evidence" value="ECO:0007669"/>
    <property type="project" value="InterPro"/>
</dbReference>
<dbReference type="InterPro" id="IPR005122">
    <property type="entry name" value="Uracil-DNA_glycosylase-like"/>
</dbReference>
<keyword evidence="5" id="KW-0234">DNA repair</keyword>
<dbReference type="CDD" id="cd19374">
    <property type="entry name" value="UDG-F3_SMUG1-like"/>
    <property type="match status" value="1"/>
</dbReference>
<dbReference type="OrthoDB" id="267598at2"/>
<evidence type="ECO:0000256" key="5">
    <source>
        <dbReference type="ARBA" id="ARBA00023204"/>
    </source>
</evidence>
<evidence type="ECO:0000259" key="6">
    <source>
        <dbReference type="Pfam" id="PF03167"/>
    </source>
</evidence>